<feature type="domain" description="Metallo-beta-lactamase" evidence="2">
    <location>
        <begin position="28"/>
        <end position="210"/>
    </location>
</feature>
<protein>
    <submittedName>
        <fullName evidence="3">MBL fold metallo-hydrolase</fullName>
    </submittedName>
</protein>
<evidence type="ECO:0000259" key="2">
    <source>
        <dbReference type="SMART" id="SM00849"/>
    </source>
</evidence>
<dbReference type="InterPro" id="IPR050662">
    <property type="entry name" value="Sec-metab_biosynth-thioest"/>
</dbReference>
<reference evidence="3 4" key="1">
    <citation type="submission" date="2019-10" db="EMBL/GenBank/DDBJ databases">
        <title>Cognatihalovulum marinum gen. nov. sp. nov., a new member of the family Rhodobacteraceae isolated from deep seawater of the Northwest Indian Ocean.</title>
        <authorList>
            <person name="Ruan C."/>
            <person name="Wang J."/>
            <person name="Zheng X."/>
            <person name="Song L."/>
            <person name="Zhu Y."/>
            <person name="Huang Y."/>
            <person name="Lu Z."/>
            <person name="Du W."/>
            <person name="Huang L."/>
            <person name="Dai X."/>
        </authorList>
    </citation>
    <scope>NUCLEOTIDE SEQUENCE [LARGE SCALE GENOMIC DNA]</scope>
    <source>
        <strain evidence="3 4">2CG4</strain>
    </source>
</reference>
<dbReference type="InterPro" id="IPR036388">
    <property type="entry name" value="WH-like_DNA-bd_sf"/>
</dbReference>
<evidence type="ECO:0000313" key="4">
    <source>
        <dbReference type="Proteomes" id="UP000474957"/>
    </source>
</evidence>
<dbReference type="Gene3D" id="1.10.10.10">
    <property type="entry name" value="Winged helix-like DNA-binding domain superfamily/Winged helix DNA-binding domain"/>
    <property type="match status" value="1"/>
</dbReference>
<accession>A0A6L5YXX1</accession>
<proteinExistence type="predicted"/>
<dbReference type="PANTHER" id="PTHR23131:SF0">
    <property type="entry name" value="ENDORIBONUCLEASE LACTB2"/>
    <property type="match status" value="1"/>
</dbReference>
<dbReference type="Pfam" id="PF00753">
    <property type="entry name" value="Lactamase_B"/>
    <property type="match status" value="1"/>
</dbReference>
<comment type="caution">
    <text evidence="3">The sequence shown here is derived from an EMBL/GenBank/DDBJ whole genome shotgun (WGS) entry which is preliminary data.</text>
</comment>
<dbReference type="PANTHER" id="PTHR23131">
    <property type="entry name" value="ENDORIBONUCLEASE LACTB2"/>
    <property type="match status" value="1"/>
</dbReference>
<dbReference type="InterPro" id="IPR036866">
    <property type="entry name" value="RibonucZ/Hydroxyglut_hydro"/>
</dbReference>
<name>A0A6L5YXX1_9RHOB</name>
<dbReference type="CDD" id="cd16278">
    <property type="entry name" value="metallo-hydrolase-like_MBL-fold"/>
    <property type="match status" value="1"/>
</dbReference>
<dbReference type="InterPro" id="IPR001279">
    <property type="entry name" value="Metallo-B-lactamas"/>
</dbReference>
<organism evidence="3 4">
    <name type="scientific">Halovulum marinum</name>
    <dbReference type="NCBI Taxonomy" id="2662447"/>
    <lineage>
        <taxon>Bacteria</taxon>
        <taxon>Pseudomonadati</taxon>
        <taxon>Pseudomonadota</taxon>
        <taxon>Alphaproteobacteria</taxon>
        <taxon>Rhodobacterales</taxon>
        <taxon>Paracoccaceae</taxon>
        <taxon>Halovulum</taxon>
    </lineage>
</organism>
<dbReference type="SUPFAM" id="SSF56281">
    <property type="entry name" value="Metallo-hydrolase/oxidoreductase"/>
    <property type="match status" value="1"/>
</dbReference>
<evidence type="ECO:0000313" key="3">
    <source>
        <dbReference type="EMBL" id="MSU89097.1"/>
    </source>
</evidence>
<keyword evidence="3" id="KW-0378">Hydrolase</keyword>
<feature type="region of interest" description="Disordered" evidence="1">
    <location>
        <begin position="1"/>
        <end position="24"/>
    </location>
</feature>
<evidence type="ECO:0000256" key="1">
    <source>
        <dbReference type="SAM" id="MobiDB-lite"/>
    </source>
</evidence>
<dbReference type="InterPro" id="IPR041516">
    <property type="entry name" value="LACTB2_WH"/>
</dbReference>
<dbReference type="Proteomes" id="UP000474957">
    <property type="component" value="Unassembled WGS sequence"/>
</dbReference>
<sequence length="299" mass="30692">MPDPSSQTVAPGVRALTAPNPGPMTHAGTRTYLLGRQAVAVIDPGPDDAAHLAAILAALEPGARITHILVTHAHRDHSAAAPALRAATGAPVLAFGPPEAGRSPMMAALAARGDLAGGEGIDRGFRPDRCLRHGEVLAAPEWTLEALHTPGHLSSHLSFALPQAGTLFTGDTVMGWSTTVISPPDGSVGAFRASMALLAARPERLYLPGHGAPVINGPATARAQGAHRGLREAQILAALAEGPQTVAALVRRLYAGLAAPLRPAAARNVLAHLLELAEQGRTALPDAPLMEAEFRLAAG</sequence>
<dbReference type="EMBL" id="WIND01000002">
    <property type="protein sequence ID" value="MSU89097.1"/>
    <property type="molecule type" value="Genomic_DNA"/>
</dbReference>
<dbReference type="SMART" id="SM00849">
    <property type="entry name" value="Lactamase_B"/>
    <property type="match status" value="1"/>
</dbReference>
<gene>
    <name evidence="3" type="ORF">GE300_05575</name>
</gene>
<dbReference type="Gene3D" id="3.60.15.10">
    <property type="entry name" value="Ribonuclease Z/Hydroxyacylglutathione hydrolase-like"/>
    <property type="match status" value="1"/>
</dbReference>
<dbReference type="GO" id="GO:0016787">
    <property type="term" value="F:hydrolase activity"/>
    <property type="evidence" value="ECO:0007669"/>
    <property type="project" value="UniProtKB-KW"/>
</dbReference>
<dbReference type="AlphaFoldDB" id="A0A6L5YXX1"/>
<keyword evidence="4" id="KW-1185">Reference proteome</keyword>
<dbReference type="Pfam" id="PF17778">
    <property type="entry name" value="WHD_BLACT"/>
    <property type="match status" value="1"/>
</dbReference>
<dbReference type="RefSeq" id="WP_154445548.1">
    <property type="nucleotide sequence ID" value="NZ_WIND01000002.1"/>
</dbReference>